<organism evidence="2">
    <name type="scientific">Octopus bimaculoides</name>
    <name type="common">California two-spotted octopus</name>
    <dbReference type="NCBI Taxonomy" id="37653"/>
    <lineage>
        <taxon>Eukaryota</taxon>
        <taxon>Metazoa</taxon>
        <taxon>Spiralia</taxon>
        <taxon>Lophotrochozoa</taxon>
        <taxon>Mollusca</taxon>
        <taxon>Cephalopoda</taxon>
        <taxon>Coleoidea</taxon>
        <taxon>Octopodiformes</taxon>
        <taxon>Octopoda</taxon>
        <taxon>Incirrata</taxon>
        <taxon>Octopodidae</taxon>
        <taxon>Octopus</taxon>
    </lineage>
</organism>
<name>A0A0L8I1X0_OCTBM</name>
<feature type="chain" id="PRO_5005584169" evidence="1">
    <location>
        <begin position="28"/>
        <end position="56"/>
    </location>
</feature>
<protein>
    <submittedName>
        <fullName evidence="2">Uncharacterized protein</fullName>
    </submittedName>
</protein>
<evidence type="ECO:0000256" key="1">
    <source>
        <dbReference type="SAM" id="SignalP"/>
    </source>
</evidence>
<accession>A0A0L8I1X0</accession>
<proteinExistence type="predicted"/>
<dbReference type="EMBL" id="KQ416743">
    <property type="protein sequence ID" value="KOF95426.1"/>
    <property type="molecule type" value="Genomic_DNA"/>
</dbReference>
<evidence type="ECO:0000313" key="2">
    <source>
        <dbReference type="EMBL" id="KOF95426.1"/>
    </source>
</evidence>
<gene>
    <name evidence="2" type="ORF">OCBIM_22038460mg</name>
</gene>
<reference evidence="2" key="1">
    <citation type="submission" date="2015-07" db="EMBL/GenBank/DDBJ databases">
        <title>MeaNS - Measles Nucleotide Surveillance Program.</title>
        <authorList>
            <person name="Tran T."/>
            <person name="Druce J."/>
        </authorList>
    </citation>
    <scope>NUCLEOTIDE SEQUENCE</scope>
    <source>
        <strain evidence="2">UCB-OBI-ISO-001</strain>
        <tissue evidence="2">Gonad</tissue>
    </source>
</reference>
<sequence length="56" mass="6525">MHVLYVMNISRFKVLSLILACLYLIKSEEKEKTEMAVIHIGPLLLRAQKQKGNFQH</sequence>
<dbReference type="AlphaFoldDB" id="A0A0L8I1X0"/>
<keyword evidence="1" id="KW-0732">Signal</keyword>
<feature type="signal peptide" evidence="1">
    <location>
        <begin position="1"/>
        <end position="27"/>
    </location>
</feature>